<dbReference type="Gene3D" id="3.30.1390.10">
    <property type="match status" value="1"/>
</dbReference>
<name>A0A7X8MY39_9CORY</name>
<protein>
    <recommendedName>
        <fullName evidence="4">Ribosomal protein L7/L12 C-terminal domain-containing protein</fullName>
    </recommendedName>
</protein>
<feature type="coiled-coil region" evidence="1">
    <location>
        <begin position="4"/>
        <end position="31"/>
    </location>
</feature>
<evidence type="ECO:0008006" key="4">
    <source>
        <dbReference type="Google" id="ProtNLM"/>
    </source>
</evidence>
<dbReference type="InterPro" id="IPR014719">
    <property type="entry name" value="Ribosomal_bL12_C/ClpS-like"/>
</dbReference>
<comment type="caution">
    <text evidence="2">The sequence shown here is derived from an EMBL/GenBank/DDBJ whole genome shotgun (WGS) entry which is preliminary data.</text>
</comment>
<dbReference type="EMBL" id="JAAYSN010000238">
    <property type="protein sequence ID" value="NLP39801.1"/>
    <property type="molecule type" value="Genomic_DNA"/>
</dbReference>
<keyword evidence="1" id="KW-0175">Coiled coil</keyword>
<organism evidence="2 3">
    <name type="scientific">Corynebacterium pollutisoli</name>
    <dbReference type="NCBI Taxonomy" id="1610489"/>
    <lineage>
        <taxon>Bacteria</taxon>
        <taxon>Bacillati</taxon>
        <taxon>Actinomycetota</taxon>
        <taxon>Actinomycetes</taxon>
        <taxon>Mycobacteriales</taxon>
        <taxon>Corynebacteriaceae</taxon>
        <taxon>Corynebacterium</taxon>
    </lineage>
</organism>
<gene>
    <name evidence="2" type="ORF">GX356_08820</name>
</gene>
<proteinExistence type="predicted"/>
<dbReference type="Proteomes" id="UP000568696">
    <property type="component" value="Unassembled WGS sequence"/>
</dbReference>
<dbReference type="AlphaFoldDB" id="A0A7X8MY39"/>
<evidence type="ECO:0000313" key="2">
    <source>
        <dbReference type="EMBL" id="NLP39801.1"/>
    </source>
</evidence>
<sequence length="82" mass="9096">MFTRKSDQERIDELTSRVIELEEAVKALSRHTGMPLPSRQPDEVSATVRTLAAEGKPIAAIKQLRQETGLGLAKAKEIVDRL</sequence>
<accession>A0A7X8MY39</accession>
<evidence type="ECO:0000256" key="1">
    <source>
        <dbReference type="SAM" id="Coils"/>
    </source>
</evidence>
<evidence type="ECO:0000313" key="3">
    <source>
        <dbReference type="Proteomes" id="UP000568696"/>
    </source>
</evidence>
<reference evidence="2 3" key="1">
    <citation type="journal article" date="2020" name="Biotechnol. Biofuels">
        <title>New insights from the biogas microbiome by comprehensive genome-resolved metagenomics of nearly 1600 species originating from multiple anaerobic digesters.</title>
        <authorList>
            <person name="Campanaro S."/>
            <person name="Treu L."/>
            <person name="Rodriguez-R L.M."/>
            <person name="Kovalovszki A."/>
            <person name="Ziels R.M."/>
            <person name="Maus I."/>
            <person name="Zhu X."/>
            <person name="Kougias P.G."/>
            <person name="Basile A."/>
            <person name="Luo G."/>
            <person name="Schluter A."/>
            <person name="Konstantinidis K.T."/>
            <person name="Angelidaki I."/>
        </authorList>
    </citation>
    <scope>NUCLEOTIDE SEQUENCE [LARGE SCALE GENOMIC DNA]</scope>
    <source>
        <strain evidence="2">AS23ysBPME_344</strain>
    </source>
</reference>